<name>A0A0H5GK79_YEREN</name>
<accession>A0A0H5GK79</accession>
<gene>
    <name evidence="2" type="ORF">ERS137941_01200</name>
</gene>
<reference evidence="2 3" key="1">
    <citation type="submission" date="2015-03" db="EMBL/GenBank/DDBJ databases">
        <authorList>
            <person name="Murphy D."/>
        </authorList>
    </citation>
    <scope>NUCLEOTIDE SEQUENCE [LARGE SCALE GENOMIC DNA]</scope>
    <source>
        <strain evidence="2 3">IP26249</strain>
    </source>
</reference>
<sequence length="624" mass="65355">MASRLDTEIIINLAGNLVAKARQYGSSMSGFAQNNKRAMSVIQATSAAAGRGLDQLGNRYSAAIAGFAGGAMLKQYATVDRRLTRLGITADKTKQDMQAVFGDIQDVSIKFKVDSSEIFGAYEEINGRTGDLDFAVQNRENIGATVAGSGGSGESIGGLIAEYRKFLIQDSDTVRLALDGMNKLGKEGAFELKDMAEKLPASLSLYAAAGGKGVRGVMSVAATAEAAQDVTANRDKTATMVENFIRDLQNPKVVNTLKQKGVNVFNKDGTIRDLPVLLSEISTGSMRGGKKGGKGQRGELMQVGFGQESMDLIAGVSSEAGAAKLKTYMGVVADGTSIMADANYAAQDFTSSLQSLTTIGQKFANAQLAKPVQELADALNSVDQQTVQNWLEIGKNVAITVGGLLAARKAYQIGKGAYDFLNPGKKGVPKGVTDAFGSGVMPVYVVNMGAGGLPAGGNPNGPKQPLPGGNPAPPAPTSGGFWGAATRALTGAGMVYAQNELAHWGAKTIYDSSGAGEWAKNSSVRSWADEAAQSSNIKSTQVDPSSVWAELKEWINSTPEYKDPSPWASLQSQNQASIYPMVPPQLQGEIRVVVEGDARVKSVSMNQPGVTLSAQSGVRNVGQD</sequence>
<dbReference type="RefSeq" id="WP_023160763.1">
    <property type="nucleotide sequence ID" value="NZ_CGBR01000005.1"/>
</dbReference>
<feature type="compositionally biased region" description="Pro residues" evidence="1">
    <location>
        <begin position="462"/>
        <end position="476"/>
    </location>
</feature>
<feature type="region of interest" description="Disordered" evidence="1">
    <location>
        <begin position="455"/>
        <end position="481"/>
    </location>
</feature>
<protein>
    <submittedName>
        <fullName evidence="2">Phage-related minor tail protein</fullName>
    </submittedName>
</protein>
<organism evidence="2 3">
    <name type="scientific">Yersinia enterocolitica</name>
    <dbReference type="NCBI Taxonomy" id="630"/>
    <lineage>
        <taxon>Bacteria</taxon>
        <taxon>Pseudomonadati</taxon>
        <taxon>Pseudomonadota</taxon>
        <taxon>Gammaproteobacteria</taxon>
        <taxon>Enterobacterales</taxon>
        <taxon>Yersiniaceae</taxon>
        <taxon>Yersinia</taxon>
    </lineage>
</organism>
<evidence type="ECO:0000256" key="1">
    <source>
        <dbReference type="SAM" id="MobiDB-lite"/>
    </source>
</evidence>
<dbReference type="AlphaFoldDB" id="A0A0H5GK79"/>
<dbReference type="EMBL" id="CGBR01000005">
    <property type="protein sequence ID" value="CFQ57669.1"/>
    <property type="molecule type" value="Genomic_DNA"/>
</dbReference>
<proteinExistence type="predicted"/>
<evidence type="ECO:0000313" key="2">
    <source>
        <dbReference type="EMBL" id="CFQ57669.1"/>
    </source>
</evidence>
<dbReference type="Proteomes" id="UP000048841">
    <property type="component" value="Unassembled WGS sequence"/>
</dbReference>
<evidence type="ECO:0000313" key="3">
    <source>
        <dbReference type="Proteomes" id="UP000048841"/>
    </source>
</evidence>